<proteinExistence type="predicted"/>
<dbReference type="EMBL" id="JAHIBW010000012">
    <property type="protein sequence ID" value="KAG7305842.1"/>
    <property type="molecule type" value="Genomic_DNA"/>
</dbReference>
<dbReference type="Proteomes" id="UP000823941">
    <property type="component" value="Chromosome 12"/>
</dbReference>
<organism evidence="1 2">
    <name type="scientific">Plutella xylostella</name>
    <name type="common">Diamondback moth</name>
    <name type="synonym">Plutella maculipennis</name>
    <dbReference type="NCBI Taxonomy" id="51655"/>
    <lineage>
        <taxon>Eukaryota</taxon>
        <taxon>Metazoa</taxon>
        <taxon>Ecdysozoa</taxon>
        <taxon>Arthropoda</taxon>
        <taxon>Hexapoda</taxon>
        <taxon>Insecta</taxon>
        <taxon>Pterygota</taxon>
        <taxon>Neoptera</taxon>
        <taxon>Endopterygota</taxon>
        <taxon>Lepidoptera</taxon>
        <taxon>Glossata</taxon>
        <taxon>Ditrysia</taxon>
        <taxon>Yponomeutoidea</taxon>
        <taxon>Plutellidae</taxon>
        <taxon>Plutella</taxon>
    </lineage>
</organism>
<gene>
    <name evidence="1" type="ORF">JYU34_008381</name>
</gene>
<evidence type="ECO:0000313" key="1">
    <source>
        <dbReference type="EMBL" id="KAG7305842.1"/>
    </source>
</evidence>
<reference evidence="1 2" key="1">
    <citation type="submission" date="2021-06" db="EMBL/GenBank/DDBJ databases">
        <title>A haploid diamondback moth (Plutella xylostella L.) genome assembly resolves 31 chromosomes and identifies a diamide resistance mutation.</title>
        <authorList>
            <person name="Ward C.M."/>
            <person name="Perry K.D."/>
            <person name="Baker G."/>
            <person name="Powis K."/>
            <person name="Heckel D.G."/>
            <person name="Baxter S.W."/>
        </authorList>
    </citation>
    <scope>NUCLEOTIDE SEQUENCE [LARGE SCALE GENOMIC DNA]</scope>
    <source>
        <strain evidence="1 2">LV</strain>
        <tissue evidence="1">Single pupa</tissue>
    </source>
</reference>
<accession>A0ABQ7QKT6</accession>
<sequence length="74" mass="7931">MDPAKNSWVYALRAILDNWTRTRTELRVEVSPTCGCGAEATARPWTTSPAGGALAEGSLHHEPRHSGVLVSCSP</sequence>
<comment type="caution">
    <text evidence="1">The sequence shown here is derived from an EMBL/GenBank/DDBJ whole genome shotgun (WGS) entry which is preliminary data.</text>
</comment>
<name>A0ABQ7QKT6_PLUXY</name>
<keyword evidence="2" id="KW-1185">Reference proteome</keyword>
<protein>
    <submittedName>
        <fullName evidence="1">Uncharacterized protein</fullName>
    </submittedName>
</protein>
<evidence type="ECO:0000313" key="2">
    <source>
        <dbReference type="Proteomes" id="UP000823941"/>
    </source>
</evidence>